<evidence type="ECO:0008006" key="10">
    <source>
        <dbReference type="Google" id="ProtNLM"/>
    </source>
</evidence>
<dbReference type="InterPro" id="IPR036250">
    <property type="entry name" value="AcylCo_DH-like_C"/>
</dbReference>
<gene>
    <name evidence="8" type="ORF">GUY60_01025</name>
</gene>
<dbReference type="Pfam" id="PF00441">
    <property type="entry name" value="Acyl-CoA_dh_1"/>
    <property type="match status" value="1"/>
</dbReference>
<evidence type="ECO:0000256" key="3">
    <source>
        <dbReference type="ARBA" id="ARBA00022630"/>
    </source>
</evidence>
<evidence type="ECO:0000313" key="8">
    <source>
        <dbReference type="EMBL" id="NBE50034.1"/>
    </source>
</evidence>
<feature type="domain" description="Acyl-CoA dehydrogenase/oxidase N-terminal" evidence="7">
    <location>
        <begin position="14"/>
        <end position="100"/>
    </location>
</feature>
<reference evidence="8" key="1">
    <citation type="submission" date="2020-01" db="EMBL/GenBank/DDBJ databases">
        <title>Whole-genome analyses of novel actinobacteria.</title>
        <authorList>
            <person name="Sahin N."/>
        </authorList>
    </citation>
    <scope>NUCLEOTIDE SEQUENCE</scope>
    <source>
        <strain evidence="8">YC537</strain>
    </source>
</reference>
<sequence>MTVRIPAFAHDDGDIRRALRDMLDSCSTPKEVRTAESTDTRHDPALWSQLTEGSWTSLAVSEERGGVGGTAADLHLVLFELGRAAAPAPVRTAAVGTALFLDHAFPDSARATELARAVCAGEILVPAVEENGSPVPVYDAAAGTVTGRIPLVRDAAAATGLLLCAADGTWLTVRAADAEIRHQPSLGEDNQYALTLTAAPAEPIGTDPAASRTWRTLRWFAEACWITGLASRALDLAVAHAGERAQFGRPIGTFQAVQHLLADCAIGLQATTDLCRATALALDAHGTAGAEAHASAAEALEAVRLHARTVTRNTHQVLGGAGYVQEHDLQLYTRRIRSALLWGADGEELRELVLAHRHPNTPEEKAA</sequence>
<accession>A0A964XIB3</accession>
<dbReference type="RefSeq" id="WP_161692914.1">
    <property type="nucleotide sequence ID" value="NZ_JAAAHS010000003.1"/>
</dbReference>
<organism evidence="8 9">
    <name type="scientific">Streptomyces boluensis</name>
    <dbReference type="NCBI Taxonomy" id="1775135"/>
    <lineage>
        <taxon>Bacteria</taxon>
        <taxon>Bacillati</taxon>
        <taxon>Actinomycetota</taxon>
        <taxon>Actinomycetes</taxon>
        <taxon>Kitasatosporales</taxon>
        <taxon>Streptomycetaceae</taxon>
        <taxon>Streptomyces</taxon>
    </lineage>
</organism>
<comment type="cofactor">
    <cofactor evidence="1">
        <name>FAD</name>
        <dbReference type="ChEBI" id="CHEBI:57692"/>
    </cofactor>
</comment>
<keyword evidence="3" id="KW-0285">Flavoprotein</keyword>
<dbReference type="GO" id="GO:0003995">
    <property type="term" value="F:acyl-CoA dehydrogenase activity"/>
    <property type="evidence" value="ECO:0007669"/>
    <property type="project" value="TreeGrafter"/>
</dbReference>
<dbReference type="PANTHER" id="PTHR43884">
    <property type="entry name" value="ACYL-COA DEHYDROGENASE"/>
    <property type="match status" value="1"/>
</dbReference>
<dbReference type="InterPro" id="IPR009100">
    <property type="entry name" value="AcylCoA_DH/oxidase_NM_dom_sf"/>
</dbReference>
<evidence type="ECO:0000259" key="6">
    <source>
        <dbReference type="Pfam" id="PF00441"/>
    </source>
</evidence>
<evidence type="ECO:0000313" key="9">
    <source>
        <dbReference type="Proteomes" id="UP000598297"/>
    </source>
</evidence>
<keyword evidence="5" id="KW-0560">Oxidoreductase</keyword>
<evidence type="ECO:0000256" key="5">
    <source>
        <dbReference type="ARBA" id="ARBA00023002"/>
    </source>
</evidence>
<dbReference type="GO" id="GO:0050660">
    <property type="term" value="F:flavin adenine dinucleotide binding"/>
    <property type="evidence" value="ECO:0007669"/>
    <property type="project" value="InterPro"/>
</dbReference>
<dbReference type="AlphaFoldDB" id="A0A964XIB3"/>
<dbReference type="EMBL" id="JAAAHS010000003">
    <property type="protein sequence ID" value="NBE50034.1"/>
    <property type="molecule type" value="Genomic_DNA"/>
</dbReference>
<evidence type="ECO:0000256" key="1">
    <source>
        <dbReference type="ARBA" id="ARBA00001974"/>
    </source>
</evidence>
<dbReference type="Proteomes" id="UP000598297">
    <property type="component" value="Unassembled WGS sequence"/>
</dbReference>
<dbReference type="InterPro" id="IPR009075">
    <property type="entry name" value="AcylCo_DH/oxidase_C"/>
</dbReference>
<evidence type="ECO:0000256" key="2">
    <source>
        <dbReference type="ARBA" id="ARBA00009347"/>
    </source>
</evidence>
<comment type="similarity">
    <text evidence="2">Belongs to the acyl-CoA dehydrogenase family.</text>
</comment>
<dbReference type="InterPro" id="IPR037069">
    <property type="entry name" value="AcylCoA_DH/ox_N_sf"/>
</dbReference>
<dbReference type="Gene3D" id="1.20.140.10">
    <property type="entry name" value="Butyryl-CoA Dehydrogenase, subunit A, domain 3"/>
    <property type="match status" value="1"/>
</dbReference>
<dbReference type="SUPFAM" id="SSF47203">
    <property type="entry name" value="Acyl-CoA dehydrogenase C-terminal domain-like"/>
    <property type="match status" value="1"/>
</dbReference>
<name>A0A964XIB3_9ACTN</name>
<keyword evidence="9" id="KW-1185">Reference proteome</keyword>
<dbReference type="Pfam" id="PF02771">
    <property type="entry name" value="Acyl-CoA_dh_N"/>
    <property type="match status" value="1"/>
</dbReference>
<dbReference type="SUPFAM" id="SSF56645">
    <property type="entry name" value="Acyl-CoA dehydrogenase NM domain-like"/>
    <property type="match status" value="1"/>
</dbReference>
<protein>
    <recommendedName>
        <fullName evidence="10">Acyl-CoA dehydrogenase</fullName>
    </recommendedName>
</protein>
<evidence type="ECO:0000259" key="7">
    <source>
        <dbReference type="Pfam" id="PF02771"/>
    </source>
</evidence>
<feature type="domain" description="Acyl-CoA dehydrogenase/oxidase C-terminal" evidence="6">
    <location>
        <begin position="224"/>
        <end position="352"/>
    </location>
</feature>
<dbReference type="OrthoDB" id="8677713at2"/>
<dbReference type="PANTHER" id="PTHR43884:SF20">
    <property type="entry name" value="ACYL-COA DEHYDROGENASE FADE28"/>
    <property type="match status" value="1"/>
</dbReference>
<dbReference type="InterPro" id="IPR013786">
    <property type="entry name" value="AcylCoA_DH/ox_N"/>
</dbReference>
<comment type="caution">
    <text evidence="8">The sequence shown here is derived from an EMBL/GenBank/DDBJ whole genome shotgun (WGS) entry which is preliminary data.</text>
</comment>
<keyword evidence="4" id="KW-0274">FAD</keyword>
<dbReference type="Gene3D" id="1.10.540.10">
    <property type="entry name" value="Acyl-CoA dehydrogenase/oxidase, N-terminal domain"/>
    <property type="match status" value="1"/>
</dbReference>
<proteinExistence type="inferred from homology"/>
<evidence type="ECO:0000256" key="4">
    <source>
        <dbReference type="ARBA" id="ARBA00022827"/>
    </source>
</evidence>